<dbReference type="PANTHER" id="PTHR24209:SF7">
    <property type="entry name" value="PROTEIN DA1-RELATED 2"/>
    <property type="match status" value="1"/>
</dbReference>
<dbReference type="AlphaFoldDB" id="A0A7W5AK82"/>
<comment type="caution">
    <text evidence="2">The sequence shown here is derived from an EMBL/GenBank/DDBJ whole genome shotgun (WGS) entry which is preliminary data.</text>
</comment>
<evidence type="ECO:0000259" key="1">
    <source>
        <dbReference type="Pfam" id="PF12315"/>
    </source>
</evidence>
<reference evidence="2 3" key="1">
    <citation type="submission" date="2020-08" db="EMBL/GenBank/DDBJ databases">
        <title>Genomic Encyclopedia of Type Strains, Phase III (KMG-III): the genomes of soil and plant-associated and newly described type strains.</title>
        <authorList>
            <person name="Whitman W."/>
        </authorList>
    </citation>
    <scope>NUCLEOTIDE SEQUENCE [LARGE SCALE GENOMIC DNA]</scope>
    <source>
        <strain evidence="2 3">CECT 3287</strain>
    </source>
</reference>
<name>A0A7W5AK82_9ACTN</name>
<dbReference type="EMBL" id="JACHXF010000010">
    <property type="protein sequence ID" value="MBB3097274.1"/>
    <property type="molecule type" value="Genomic_DNA"/>
</dbReference>
<evidence type="ECO:0000313" key="3">
    <source>
        <dbReference type="Proteomes" id="UP000590749"/>
    </source>
</evidence>
<dbReference type="InterPro" id="IPR022087">
    <property type="entry name" value="DA1-like_dom"/>
</dbReference>
<organism evidence="2 3">
    <name type="scientific">Actinoplanes campanulatus</name>
    <dbReference type="NCBI Taxonomy" id="113559"/>
    <lineage>
        <taxon>Bacteria</taxon>
        <taxon>Bacillati</taxon>
        <taxon>Actinomycetota</taxon>
        <taxon>Actinomycetes</taxon>
        <taxon>Micromonosporales</taxon>
        <taxon>Micromonosporaceae</taxon>
        <taxon>Actinoplanes</taxon>
    </lineage>
</organism>
<dbReference type="RefSeq" id="WP_183222682.1">
    <property type="nucleotide sequence ID" value="NZ_BMPW01000006.1"/>
</dbReference>
<dbReference type="Proteomes" id="UP000590749">
    <property type="component" value="Unassembled WGS sequence"/>
</dbReference>
<protein>
    <recommendedName>
        <fullName evidence="1">Protein DA1-like domain-containing protein</fullName>
    </recommendedName>
</protein>
<gene>
    <name evidence="2" type="ORF">FHR83_004949</name>
</gene>
<sequence length="241" mass="26399">MGFAEWLAAYRRLASRVVHVCSVCGRPMTSSFYRASTGETYCARHAGERPCLCCGMPSDSRLVMEIPLCGRCAATAVRDQAAVKRVLPPIAKRIRALSIRTTTPVRVRLVVRDELRSHHPEGANALGMTISTGTRVLDLMVVRDLPLVQFGSTVAHEVMHAYLAQQGFGVLPPPVAEGLCQLLAYAWLRDQPDPLAAVERRRIAEDPGPVYGDGFRAARAASQRLGVRAMLDHVRRNGAFP</sequence>
<dbReference type="InterPro" id="IPR045218">
    <property type="entry name" value="DA1-like"/>
</dbReference>
<dbReference type="Pfam" id="PF12315">
    <property type="entry name" value="DA1-like"/>
    <property type="match status" value="2"/>
</dbReference>
<dbReference type="PANTHER" id="PTHR24209">
    <property type="entry name" value="PROTEIN DA1-RELATED 2"/>
    <property type="match status" value="1"/>
</dbReference>
<accession>A0A7W5AK82</accession>
<feature type="domain" description="Protein DA1-like" evidence="1">
    <location>
        <begin position="200"/>
        <end position="236"/>
    </location>
</feature>
<evidence type="ECO:0000313" key="2">
    <source>
        <dbReference type="EMBL" id="MBB3097274.1"/>
    </source>
</evidence>
<feature type="domain" description="Protein DA1-like" evidence="1">
    <location>
        <begin position="131"/>
        <end position="191"/>
    </location>
</feature>
<keyword evidence="3" id="KW-1185">Reference proteome</keyword>
<proteinExistence type="predicted"/>